<dbReference type="EMBL" id="CP126224">
    <property type="protein sequence ID" value="WIA24053.1"/>
    <property type="molecule type" value="Genomic_DNA"/>
</dbReference>
<sequence length="660" mass="70068">MWGPSLYKEAGFRQVYTKKLFERRFKLAALVKGHARHHSLVPEFLQQRGSSRGFPASIHIKLLSIGCGPGVDAAALMACLRSLSCAGGSVEFLTGSFADERVNDAAAAADVVITSHVLVDMEKSGKADPAIRFFNRTMNSWLNTSSATARRAAKLIVYADRWQPNFWERSRLYPEDGLKHACVVLPGKKTCLGEVGLLVAAQQPQPVDQQKLVGSPAEPATTESKVVNSAATNPALHYPGWYGAHPEQCMQYICNPRTGLCTVAWPKLDGSPCKSGSCKLGKCVPDATACPPDPNKCSRYKYNNATARCELEVVSCPQQPPDACKMLRCKKSTGLCTALWNRPDNTTCPGGKCQSGACKPAATCPVPCPPHSNDCKVHVCDEATGKCSKETEKRDGTLCGPWPGYERGVCLAGDCLVGDCPPQPDPCMRWTKDFNGSCILEPAPDGTLCAGGTCKAGNCSATVNCTTPCRNHTDDCKKWQCNPSTGACNVEVNRPDNTSCTGVDAGFTCKGGVCKPAAACPICPPHPKECWRFVCNATTFACSIEQPKAHGEPCNFFSGPAACTGGNTSACVTWDCIPNPPKGQACTYWQWTSDIDNGCILKSEPDGSACSDGNVCTAGDTCKAGECIPGNSTAADGSACSDGDACMTDIEVEFFSCASA</sequence>
<reference evidence="1 2" key="1">
    <citation type="submission" date="2023-05" db="EMBL/GenBank/DDBJ databases">
        <title>A 100% complete, gapless, phased diploid assembly of the Scenedesmus obliquus UTEX 3031 genome.</title>
        <authorList>
            <person name="Biondi T.C."/>
            <person name="Hanschen E.R."/>
            <person name="Kwon T."/>
            <person name="Eng W."/>
            <person name="Kruse C.P.S."/>
            <person name="Koehler S.I."/>
            <person name="Kunde Y."/>
            <person name="Gleasner C.D."/>
            <person name="You Mak K.T."/>
            <person name="Polle J."/>
            <person name="Hovde B.T."/>
            <person name="Starkenburg S.R."/>
        </authorList>
    </citation>
    <scope>NUCLEOTIDE SEQUENCE [LARGE SCALE GENOMIC DNA]</scope>
    <source>
        <strain evidence="1 2">DOE0152z</strain>
    </source>
</reference>
<dbReference type="Proteomes" id="UP001244341">
    <property type="component" value="Chromosome 17b"/>
</dbReference>
<organism evidence="1 2">
    <name type="scientific">Tetradesmus obliquus</name>
    <name type="common">Green alga</name>
    <name type="synonym">Acutodesmus obliquus</name>
    <dbReference type="NCBI Taxonomy" id="3088"/>
    <lineage>
        <taxon>Eukaryota</taxon>
        <taxon>Viridiplantae</taxon>
        <taxon>Chlorophyta</taxon>
        <taxon>core chlorophytes</taxon>
        <taxon>Chlorophyceae</taxon>
        <taxon>CS clade</taxon>
        <taxon>Sphaeropleales</taxon>
        <taxon>Scenedesmaceae</taxon>
        <taxon>Tetradesmus</taxon>
    </lineage>
</organism>
<evidence type="ECO:0000313" key="1">
    <source>
        <dbReference type="EMBL" id="WIA24053.1"/>
    </source>
</evidence>
<name>A0ABY8UTQ4_TETOB</name>
<protein>
    <submittedName>
        <fullName evidence="1">Uncharacterized protein</fullName>
    </submittedName>
</protein>
<proteinExistence type="predicted"/>
<keyword evidence="2" id="KW-1185">Reference proteome</keyword>
<gene>
    <name evidence="1" type="ORF">OEZ85_013668</name>
</gene>
<evidence type="ECO:0000313" key="2">
    <source>
        <dbReference type="Proteomes" id="UP001244341"/>
    </source>
</evidence>
<accession>A0ABY8UTQ4</accession>